<feature type="domain" description="Reverse transcriptase" evidence="9">
    <location>
        <begin position="470"/>
        <end position="609"/>
    </location>
</feature>
<dbReference type="InterPro" id="IPR053134">
    <property type="entry name" value="RNA-dir_DNA_polymerase"/>
</dbReference>
<evidence type="ECO:0000256" key="3">
    <source>
        <dbReference type="ARBA" id="ARBA00022695"/>
    </source>
</evidence>
<dbReference type="PANTHER" id="PTHR24559">
    <property type="entry name" value="TRANSPOSON TY3-I GAG-POL POLYPROTEIN"/>
    <property type="match status" value="1"/>
</dbReference>
<evidence type="ECO:0000256" key="7">
    <source>
        <dbReference type="ARBA" id="ARBA00022918"/>
    </source>
</evidence>
<evidence type="ECO:0000256" key="2">
    <source>
        <dbReference type="ARBA" id="ARBA00022679"/>
    </source>
</evidence>
<evidence type="ECO:0000259" key="10">
    <source>
        <dbReference type="Pfam" id="PF23055"/>
    </source>
</evidence>
<keyword evidence="4" id="KW-0540">Nuclease</keyword>
<comment type="caution">
    <text evidence="11">The sequence shown here is derived from an EMBL/GenBank/DDBJ whole genome shotgun (WGS) entry which is preliminary data.</text>
</comment>
<dbReference type="FunFam" id="3.10.10.10:FF:000007">
    <property type="entry name" value="Retrovirus-related Pol polyprotein from transposon 17.6-like Protein"/>
    <property type="match status" value="1"/>
</dbReference>
<evidence type="ECO:0008006" key="13">
    <source>
        <dbReference type="Google" id="ProtNLM"/>
    </source>
</evidence>
<dbReference type="Proteomes" id="UP000719412">
    <property type="component" value="Unassembled WGS sequence"/>
</dbReference>
<keyword evidence="2" id="KW-0808">Transferase</keyword>
<keyword evidence="1" id="KW-0645">Protease</keyword>
<dbReference type="InterPro" id="IPR000477">
    <property type="entry name" value="RT_dom"/>
</dbReference>
<dbReference type="SUPFAM" id="SSF56672">
    <property type="entry name" value="DNA/RNA polymerases"/>
    <property type="match status" value="1"/>
</dbReference>
<evidence type="ECO:0000259" key="9">
    <source>
        <dbReference type="Pfam" id="PF00078"/>
    </source>
</evidence>
<proteinExistence type="predicted"/>
<dbReference type="GO" id="GO:0004519">
    <property type="term" value="F:endonuclease activity"/>
    <property type="evidence" value="ECO:0007669"/>
    <property type="project" value="UniProtKB-KW"/>
</dbReference>
<name>A0A8J6HW74_TENMO</name>
<dbReference type="SUPFAM" id="SSF50630">
    <property type="entry name" value="Acid proteases"/>
    <property type="match status" value="1"/>
</dbReference>
<dbReference type="AlphaFoldDB" id="A0A8J6HW74"/>
<reference evidence="11" key="1">
    <citation type="journal article" date="2020" name="J Insects Food Feed">
        <title>The yellow mealworm (Tenebrio molitor) genome: a resource for the emerging insects as food and feed industry.</title>
        <authorList>
            <person name="Eriksson T."/>
            <person name="Andere A."/>
            <person name="Kelstrup H."/>
            <person name="Emery V."/>
            <person name="Picard C."/>
        </authorList>
    </citation>
    <scope>NUCLEOTIDE SEQUENCE</scope>
    <source>
        <strain evidence="11">Stoneville</strain>
        <tissue evidence="11">Whole head</tissue>
    </source>
</reference>
<dbReference type="InterPro" id="IPR021109">
    <property type="entry name" value="Peptidase_aspartic_dom_sf"/>
</dbReference>
<feature type="domain" description="DUF7041" evidence="10">
    <location>
        <begin position="30"/>
        <end position="113"/>
    </location>
</feature>
<accession>A0A8J6HW74</accession>
<dbReference type="CDD" id="cd01647">
    <property type="entry name" value="RT_LTR"/>
    <property type="match status" value="1"/>
</dbReference>
<dbReference type="Gene3D" id="3.10.10.10">
    <property type="entry name" value="HIV Type 1 Reverse Transcriptase, subunit A, domain 1"/>
    <property type="match status" value="1"/>
</dbReference>
<dbReference type="EMBL" id="JABDTM020011212">
    <property type="protein sequence ID" value="KAH0820668.1"/>
    <property type="molecule type" value="Genomic_DNA"/>
</dbReference>
<dbReference type="InterPro" id="IPR055469">
    <property type="entry name" value="DUF7041"/>
</dbReference>
<keyword evidence="7" id="KW-0695">RNA-directed DNA polymerase</keyword>
<dbReference type="Pfam" id="PF00078">
    <property type="entry name" value="RVT_1"/>
    <property type="match status" value="1"/>
</dbReference>
<keyword evidence="3" id="KW-0548">Nucleotidyltransferase</keyword>
<evidence type="ECO:0000256" key="8">
    <source>
        <dbReference type="SAM" id="MobiDB-lite"/>
    </source>
</evidence>
<evidence type="ECO:0000256" key="5">
    <source>
        <dbReference type="ARBA" id="ARBA00022759"/>
    </source>
</evidence>
<dbReference type="GO" id="GO:0003964">
    <property type="term" value="F:RNA-directed DNA polymerase activity"/>
    <property type="evidence" value="ECO:0007669"/>
    <property type="project" value="UniProtKB-KW"/>
</dbReference>
<evidence type="ECO:0000256" key="4">
    <source>
        <dbReference type="ARBA" id="ARBA00022722"/>
    </source>
</evidence>
<protein>
    <recommendedName>
        <fullName evidence="13">Gag-pol polyprotein</fullName>
    </recommendedName>
</protein>
<evidence type="ECO:0000313" key="11">
    <source>
        <dbReference type="EMBL" id="KAH0820668.1"/>
    </source>
</evidence>
<reference evidence="11" key="2">
    <citation type="submission" date="2021-08" db="EMBL/GenBank/DDBJ databases">
        <authorList>
            <person name="Eriksson T."/>
        </authorList>
    </citation>
    <scope>NUCLEOTIDE SEQUENCE</scope>
    <source>
        <strain evidence="11">Stoneville</strain>
        <tissue evidence="11">Whole head</tissue>
    </source>
</reference>
<sequence>MPNNGESTASVQTEAPALRNPEVDRVTVRVPPFWSNEPALWFSQLESQLALANVTADTTKFHYVVSNLDFRNAQVVRDILQTPPRSDKYEALKTALISRLSSSEEQRIQQLLQREDLGDRKPSEFLRHLRSLATVPENLLRSLWTNRLPHQTQVILTTQTDSTLDKLAELADKVHEMLPTAPHIDATQIAATSTDLSKELAQLRKEVAELRKACNRQQRRNQSPARPAAQQDKPENTICCLVPTKRTGPLTAAIGPVPQQRRLFVVDVATKERFLVDTGAEISVYPVNKLRYRPAATEFQLHAANGSTITTFGFRAMDLNLGARRQFTWKFIVAAVTHAIIGMDFLSPFNLVIDPRNKRLIDTQTSLSVRTVSTITATNPPRLLAVTDSIYLRLLKEFPQLTNPQQTRTTLKHDTVHHIRTTPGPPISCKTRRMDPHKLQIAKTEFQALLNDGIIRPSASPWSSPLHLAPKKDSSWRPCGDYRTLNARTIPDQYPVPHIQDFSHNLAGCTIFSTIDLVRAFNQIPIAPEDIPKTAITTPFGLYEFMYMSFGLRNAAQTFQRFMHTVLRGLEFCYVYIDDILVASKNEEEHLKHLRTVCERLASFNILINCNNETVTAILGTNKLLSELYPESS</sequence>
<dbReference type="Pfam" id="PF23055">
    <property type="entry name" value="DUF7041"/>
    <property type="match status" value="1"/>
</dbReference>
<evidence type="ECO:0000256" key="6">
    <source>
        <dbReference type="ARBA" id="ARBA00022801"/>
    </source>
</evidence>
<dbReference type="InterPro" id="IPR043128">
    <property type="entry name" value="Rev_trsase/Diguanyl_cyclase"/>
</dbReference>
<organism evidence="11 12">
    <name type="scientific">Tenebrio molitor</name>
    <name type="common">Yellow mealworm beetle</name>
    <dbReference type="NCBI Taxonomy" id="7067"/>
    <lineage>
        <taxon>Eukaryota</taxon>
        <taxon>Metazoa</taxon>
        <taxon>Ecdysozoa</taxon>
        <taxon>Arthropoda</taxon>
        <taxon>Hexapoda</taxon>
        <taxon>Insecta</taxon>
        <taxon>Pterygota</taxon>
        <taxon>Neoptera</taxon>
        <taxon>Endopterygota</taxon>
        <taxon>Coleoptera</taxon>
        <taxon>Polyphaga</taxon>
        <taxon>Cucujiformia</taxon>
        <taxon>Tenebrionidae</taxon>
        <taxon>Tenebrio</taxon>
    </lineage>
</organism>
<keyword evidence="5" id="KW-0255">Endonuclease</keyword>
<dbReference type="Gene3D" id="2.40.70.10">
    <property type="entry name" value="Acid Proteases"/>
    <property type="match status" value="1"/>
</dbReference>
<keyword evidence="6" id="KW-0378">Hydrolase</keyword>
<dbReference type="PANTHER" id="PTHR24559:SF444">
    <property type="entry name" value="REVERSE TRANSCRIPTASE DOMAIN-CONTAINING PROTEIN"/>
    <property type="match status" value="1"/>
</dbReference>
<evidence type="ECO:0000256" key="1">
    <source>
        <dbReference type="ARBA" id="ARBA00022670"/>
    </source>
</evidence>
<feature type="region of interest" description="Disordered" evidence="8">
    <location>
        <begin position="214"/>
        <end position="234"/>
    </location>
</feature>
<keyword evidence="12" id="KW-1185">Reference proteome</keyword>
<dbReference type="GO" id="GO:0006508">
    <property type="term" value="P:proteolysis"/>
    <property type="evidence" value="ECO:0007669"/>
    <property type="project" value="UniProtKB-KW"/>
</dbReference>
<dbReference type="GO" id="GO:0008233">
    <property type="term" value="F:peptidase activity"/>
    <property type="evidence" value="ECO:0007669"/>
    <property type="project" value="UniProtKB-KW"/>
</dbReference>
<dbReference type="FunFam" id="2.40.70.10:FF:000130">
    <property type="entry name" value="Retrovirus-related Pol polyprotein from transposon opus-like Protein"/>
    <property type="match status" value="1"/>
</dbReference>
<evidence type="ECO:0000313" key="12">
    <source>
        <dbReference type="Proteomes" id="UP000719412"/>
    </source>
</evidence>
<gene>
    <name evidence="11" type="ORF">GEV33_002123</name>
</gene>
<dbReference type="Gene3D" id="3.30.70.270">
    <property type="match status" value="1"/>
</dbReference>
<dbReference type="InterPro" id="IPR043502">
    <property type="entry name" value="DNA/RNA_pol_sf"/>
</dbReference>